<proteinExistence type="predicted"/>
<evidence type="ECO:0000313" key="1">
    <source>
        <dbReference type="EMBL" id="VGO14834.1"/>
    </source>
</evidence>
<gene>
    <name evidence="1" type="ORF">PDESU_03403</name>
</gene>
<dbReference type="Gene3D" id="3.40.30.10">
    <property type="entry name" value="Glutaredoxin"/>
    <property type="match status" value="1"/>
</dbReference>
<organism evidence="1 2">
    <name type="scientific">Pontiella desulfatans</name>
    <dbReference type="NCBI Taxonomy" id="2750659"/>
    <lineage>
        <taxon>Bacteria</taxon>
        <taxon>Pseudomonadati</taxon>
        <taxon>Kiritimatiellota</taxon>
        <taxon>Kiritimatiellia</taxon>
        <taxon>Kiritimatiellales</taxon>
        <taxon>Pontiellaceae</taxon>
        <taxon>Pontiella</taxon>
    </lineage>
</organism>
<dbReference type="SUPFAM" id="SSF52833">
    <property type="entry name" value="Thioredoxin-like"/>
    <property type="match status" value="1"/>
</dbReference>
<name>A0A6C2U5Y2_PONDE</name>
<protein>
    <submittedName>
        <fullName evidence="1">Uncharacterized protein</fullName>
    </submittedName>
</protein>
<keyword evidence="2" id="KW-1185">Reference proteome</keyword>
<dbReference type="InterPro" id="IPR036249">
    <property type="entry name" value="Thioredoxin-like_sf"/>
</dbReference>
<reference evidence="1 2" key="1">
    <citation type="submission" date="2019-04" db="EMBL/GenBank/DDBJ databases">
        <authorList>
            <person name="Van Vliet M D."/>
        </authorList>
    </citation>
    <scope>NUCLEOTIDE SEQUENCE [LARGE SCALE GENOMIC DNA]</scope>
    <source>
        <strain evidence="1 2">F1</strain>
    </source>
</reference>
<accession>A0A6C2U5Y2</accession>
<dbReference type="Pfam" id="PF01257">
    <property type="entry name" value="2Fe-2S_thioredx"/>
    <property type="match status" value="1"/>
</dbReference>
<dbReference type="AlphaFoldDB" id="A0A6C2U5Y2"/>
<dbReference type="Proteomes" id="UP000366872">
    <property type="component" value="Unassembled WGS sequence"/>
</dbReference>
<evidence type="ECO:0000313" key="2">
    <source>
        <dbReference type="Proteomes" id="UP000366872"/>
    </source>
</evidence>
<sequence>MKKVNVSICTGTTCYLMGAAHLLALDEVLDPYVRELVEVSGAHCLGLCNDEAHGRAPFVMVDDRVISDANLTKVLDAVRDILEVEA</sequence>
<dbReference type="EMBL" id="CAAHFG010000002">
    <property type="protein sequence ID" value="VGO14834.1"/>
    <property type="molecule type" value="Genomic_DNA"/>
</dbReference>
<dbReference type="RefSeq" id="WP_136080460.1">
    <property type="nucleotide sequence ID" value="NZ_CAAHFG010000002.1"/>
</dbReference>